<evidence type="ECO:0000256" key="3">
    <source>
        <dbReference type="ARBA" id="ARBA00022806"/>
    </source>
</evidence>
<comment type="caution">
    <text evidence="8">The sequence shown here is derived from an EMBL/GenBank/DDBJ whole genome shotgun (WGS) entry which is preliminary data.</text>
</comment>
<dbReference type="InterPro" id="IPR058254">
    <property type="entry name" value="zf-CHCC_shd"/>
</dbReference>
<protein>
    <recommendedName>
        <fullName evidence="10">DNA2/NAM7 helicase-like C-terminal domain-containing protein</fullName>
    </recommendedName>
</protein>
<feature type="domain" description="Putative CHCC zinc finger" evidence="7">
    <location>
        <begin position="705"/>
        <end position="748"/>
    </location>
</feature>
<feature type="domain" description="Putative CHCC zinc finger" evidence="6">
    <location>
        <begin position="676"/>
        <end position="698"/>
    </location>
</feature>
<keyword evidence="2" id="KW-0378">Hydrolase</keyword>
<dbReference type="EMBL" id="CAKKTJ010000157">
    <property type="protein sequence ID" value="CAH0476552.1"/>
    <property type="molecule type" value="Genomic_DNA"/>
</dbReference>
<organism evidence="8 9">
    <name type="scientific">Peronospora belbahrii</name>
    <dbReference type="NCBI Taxonomy" id="622444"/>
    <lineage>
        <taxon>Eukaryota</taxon>
        <taxon>Sar</taxon>
        <taxon>Stramenopiles</taxon>
        <taxon>Oomycota</taxon>
        <taxon>Peronosporomycetes</taxon>
        <taxon>Peronosporales</taxon>
        <taxon>Peronosporaceae</taxon>
        <taxon>Peronospora</taxon>
    </lineage>
</organism>
<evidence type="ECO:0000259" key="7">
    <source>
        <dbReference type="Pfam" id="PF26601"/>
    </source>
</evidence>
<evidence type="ECO:0000256" key="4">
    <source>
        <dbReference type="ARBA" id="ARBA00022840"/>
    </source>
</evidence>
<evidence type="ECO:0000259" key="5">
    <source>
        <dbReference type="Pfam" id="PF13087"/>
    </source>
</evidence>
<feature type="domain" description="DNA2/NAM7 helicase-like C-terminal" evidence="5">
    <location>
        <begin position="221"/>
        <end position="343"/>
    </location>
</feature>
<feature type="domain" description="Putative CHCC zinc finger" evidence="6">
    <location>
        <begin position="523"/>
        <end position="555"/>
    </location>
</feature>
<keyword evidence="4" id="KW-0067">ATP-binding</keyword>
<feature type="domain" description="Putative CHCC zinc finger" evidence="7">
    <location>
        <begin position="556"/>
        <end position="597"/>
    </location>
</feature>
<evidence type="ECO:0008006" key="10">
    <source>
        <dbReference type="Google" id="ProtNLM"/>
    </source>
</evidence>
<reference evidence="8" key="1">
    <citation type="submission" date="2021-11" db="EMBL/GenBank/DDBJ databases">
        <authorList>
            <person name="Islam A."/>
            <person name="Islam S."/>
            <person name="Flora M.S."/>
            <person name="Rahman M."/>
            <person name="Ziaur R.M."/>
            <person name="Epstein J.H."/>
            <person name="Hassan M."/>
            <person name="Klassen M."/>
            <person name="Woodard K."/>
            <person name="Webb A."/>
            <person name="Webby R.J."/>
            <person name="El Zowalaty M.E."/>
        </authorList>
    </citation>
    <scope>NUCLEOTIDE SEQUENCE</scope>
    <source>
        <strain evidence="8">Pbs3</strain>
    </source>
</reference>
<dbReference type="Pfam" id="PF26601">
    <property type="entry name" value="zf-CHCC_ins"/>
    <property type="match status" value="3"/>
</dbReference>
<dbReference type="SUPFAM" id="SSF52540">
    <property type="entry name" value="P-loop containing nucleoside triphosphate hydrolases"/>
    <property type="match status" value="1"/>
</dbReference>
<dbReference type="InterPro" id="IPR050534">
    <property type="entry name" value="Coronavir_polyprotein_1ab"/>
</dbReference>
<dbReference type="GO" id="GO:0005524">
    <property type="term" value="F:ATP binding"/>
    <property type="evidence" value="ECO:0007669"/>
    <property type="project" value="UniProtKB-KW"/>
</dbReference>
<dbReference type="GO" id="GO:0043139">
    <property type="term" value="F:5'-3' DNA helicase activity"/>
    <property type="evidence" value="ECO:0007669"/>
    <property type="project" value="TreeGrafter"/>
</dbReference>
<evidence type="ECO:0000313" key="8">
    <source>
        <dbReference type="EMBL" id="CAH0476552.1"/>
    </source>
</evidence>
<dbReference type="GO" id="GO:0016787">
    <property type="term" value="F:hydrolase activity"/>
    <property type="evidence" value="ECO:0007669"/>
    <property type="project" value="UniProtKB-KW"/>
</dbReference>
<dbReference type="Proteomes" id="UP001160483">
    <property type="component" value="Unassembled WGS sequence"/>
</dbReference>
<dbReference type="InterPro" id="IPR047187">
    <property type="entry name" value="SF1_C_Upf1"/>
</dbReference>
<evidence type="ECO:0000256" key="1">
    <source>
        <dbReference type="ARBA" id="ARBA00022741"/>
    </source>
</evidence>
<dbReference type="AlphaFoldDB" id="A0AAU9L0T4"/>
<dbReference type="Pfam" id="PF13087">
    <property type="entry name" value="AAA_12"/>
    <property type="match status" value="1"/>
</dbReference>
<dbReference type="InterPro" id="IPR058255">
    <property type="entry name" value="zf-CHCC_ins"/>
</dbReference>
<evidence type="ECO:0000259" key="6">
    <source>
        <dbReference type="Pfam" id="PF26600"/>
    </source>
</evidence>
<sequence>MGSSDSNVEDFVDAVQYDNEDEVEEFEHLKHLRDVYEVENDEFEDTTETIEEIYEEEKSSWRLSSQQLTVPCERHWEMTTEERWNALYSHEVLRANSRVYEGKAVIIGGTITGCVSRLEAIRTTNPFAILAEEASEVMEPLLVSCFSSSTRKLEKIGDHMQLQPVECARTSATSLETFTSRSQRLKITKLVAQKSLDVSLKEACRFLIDACEGGGREVPGVSPHVFFWTHCGSHERSSVGLSRVNQQEAKMTCRLVHYLVHCGVPPQSIAVLTPYKGQLMLMRRMLMNTYGLCMKTKGRDSRPAPSCIVSTVDRFQGDEADIVVISLVIDGKSRTPFVKLQNRMRETSKSDDCLAESSTLGDVCCWKCRLLRRDYTLAEDVGAFKERRTVAKEERDLKLRFCTVVCSVDLEDYHSYRNSIKCDGHRRKPDVEKHNQQCHVKVESPCSRHPRELVCSNVTASARGMYIDKALENEIVAGRRSWLVCNKEAIAPHEYSECKRVLKCTCSEFDRYTKKLAPLCIEKVEFTPPCQHTISLSCHDRQDCASGMRKFVCKEKVRMSLPRCSHEMAASCSTAETLKKWSGESCATIGVVQEGNTCERAFELAQSPSRGQEQVVLTNPECGHEYSTTCFEGKRLQEKVAQWSKKMEDVDPLEIVQEGDASKYRNCELNIQCSREVVYIRACGHKANMKCSEARHITTFCDETVTVEHPICGHLSQLQCNLKKHVNAWQPWQDQTSSIKLLQEDSVVEDTLSCLGLFRVYYNSY</sequence>
<feature type="domain" description="Putative CHCC zinc finger" evidence="7">
    <location>
        <begin position="614"/>
        <end position="674"/>
    </location>
</feature>
<dbReference type="Gene3D" id="3.40.50.300">
    <property type="entry name" value="P-loop containing nucleotide triphosphate hydrolases"/>
    <property type="match status" value="1"/>
</dbReference>
<keyword evidence="3" id="KW-0347">Helicase</keyword>
<name>A0AAU9L0T4_9STRA</name>
<evidence type="ECO:0000256" key="2">
    <source>
        <dbReference type="ARBA" id="ARBA00022801"/>
    </source>
</evidence>
<keyword evidence="1" id="KW-0547">Nucleotide-binding</keyword>
<gene>
    <name evidence="8" type="ORF">PBS003_LOCUS3327</name>
</gene>
<proteinExistence type="predicted"/>
<dbReference type="PANTHER" id="PTHR43788">
    <property type="entry name" value="DNA2/NAM7 HELICASE FAMILY MEMBER"/>
    <property type="match status" value="1"/>
</dbReference>
<dbReference type="PANTHER" id="PTHR43788:SF8">
    <property type="entry name" value="DNA-BINDING PROTEIN SMUBP-2"/>
    <property type="match status" value="1"/>
</dbReference>
<dbReference type="Pfam" id="PF26600">
    <property type="entry name" value="zf-CHCC_shd"/>
    <property type="match status" value="2"/>
</dbReference>
<dbReference type="InterPro" id="IPR041679">
    <property type="entry name" value="DNA2/NAM7-like_C"/>
</dbReference>
<dbReference type="InterPro" id="IPR027417">
    <property type="entry name" value="P-loop_NTPase"/>
</dbReference>
<dbReference type="CDD" id="cd18808">
    <property type="entry name" value="SF1_C_Upf1"/>
    <property type="match status" value="1"/>
</dbReference>
<evidence type="ECO:0000313" key="9">
    <source>
        <dbReference type="Proteomes" id="UP001160483"/>
    </source>
</evidence>
<accession>A0AAU9L0T4</accession>